<protein>
    <recommendedName>
        <fullName evidence="7">Outer membrane protein beta-barrel domain-containing protein</fullName>
    </recommendedName>
</protein>
<dbReference type="PANTHER" id="PTHR34001">
    <property type="entry name" value="BLL7405 PROTEIN"/>
    <property type="match status" value="1"/>
</dbReference>
<keyword evidence="2 6" id="KW-0732">Signal</keyword>
<dbReference type="Pfam" id="PF13505">
    <property type="entry name" value="OMP_b-brl"/>
    <property type="match status" value="1"/>
</dbReference>
<evidence type="ECO:0000259" key="7">
    <source>
        <dbReference type="Pfam" id="PF13505"/>
    </source>
</evidence>
<dbReference type="SUPFAM" id="SSF56925">
    <property type="entry name" value="OMPA-like"/>
    <property type="match status" value="1"/>
</dbReference>
<comment type="similarity">
    <text evidence="5">Belongs to the Omp25/RopB family.</text>
</comment>
<evidence type="ECO:0000313" key="9">
    <source>
        <dbReference type="Proteomes" id="UP000001095"/>
    </source>
</evidence>
<dbReference type="HOGENOM" id="CLU_037100_0_1_5"/>
<accession>K8NU50</accession>
<evidence type="ECO:0000256" key="1">
    <source>
        <dbReference type="ARBA" id="ARBA00004442"/>
    </source>
</evidence>
<dbReference type="PATRIC" id="fig|883079.3.peg.3019"/>
<dbReference type="GO" id="GO:0009279">
    <property type="term" value="C:cell outer membrane"/>
    <property type="evidence" value="ECO:0007669"/>
    <property type="project" value="UniProtKB-SubCell"/>
</dbReference>
<sequence>MYLGDDMFMKGTLAGVASLLMLTSATAADMAPRVFTKAPVMSPVSAYDWSGFYVGGHLGMAGSKSCFSQQLPVPFAPNVADTGCQDVHGILGGGQIGYNIQYSNFVIGAEFSGSGLDVAGRHVPPANSVNSNLTVTADTDALLMLTGRLGMTWNNILAYVKGGGAWTRNSYSFIEANQPTLFASTSRSGWTIGGGVEYGFHPNWSLGIEYNHVDFGNSDLTLRPGWVIAADQTIDIVTARLNYRFAPGWKPF</sequence>
<comment type="caution">
    <text evidence="8">The sequence shown here is derived from an EMBL/GenBank/DDBJ whole genome shotgun (WGS) entry which is preliminary data.</text>
</comment>
<dbReference type="Gene3D" id="2.40.160.20">
    <property type="match status" value="1"/>
</dbReference>
<keyword evidence="3" id="KW-0472">Membrane</keyword>
<evidence type="ECO:0000313" key="8">
    <source>
        <dbReference type="EMBL" id="EKS33837.1"/>
    </source>
</evidence>
<evidence type="ECO:0000256" key="3">
    <source>
        <dbReference type="ARBA" id="ARBA00023136"/>
    </source>
</evidence>
<dbReference type="Proteomes" id="UP000001095">
    <property type="component" value="Unassembled WGS sequence"/>
</dbReference>
<keyword evidence="9" id="KW-1185">Reference proteome</keyword>
<proteinExistence type="inferred from homology"/>
<feature type="chain" id="PRO_5003921681" description="Outer membrane protein beta-barrel domain-containing protein" evidence="6">
    <location>
        <begin position="28"/>
        <end position="252"/>
    </location>
</feature>
<evidence type="ECO:0000256" key="6">
    <source>
        <dbReference type="SAM" id="SignalP"/>
    </source>
</evidence>
<evidence type="ECO:0000256" key="4">
    <source>
        <dbReference type="ARBA" id="ARBA00023237"/>
    </source>
</evidence>
<feature type="signal peptide" evidence="6">
    <location>
        <begin position="1"/>
        <end position="27"/>
    </location>
</feature>
<reference evidence="8 9" key="1">
    <citation type="submission" date="2012-04" db="EMBL/GenBank/DDBJ databases">
        <title>The Genome Sequence of Afipia clevelandensis ATCC 49720.</title>
        <authorList>
            <consortium name="The Broad Institute Genome Sequencing Platform"/>
            <person name="Earl A."/>
            <person name="Ward D."/>
            <person name="Feldgarden M."/>
            <person name="Gevers D."/>
            <person name="Huys G."/>
            <person name="Walker B."/>
            <person name="Young S.K."/>
            <person name="Zeng Q."/>
            <person name="Gargeya S."/>
            <person name="Fitzgerald M."/>
            <person name="Haas B."/>
            <person name="Abouelleil A."/>
            <person name="Alvarado L."/>
            <person name="Arachchi H.M."/>
            <person name="Berlin A."/>
            <person name="Chapman S.B."/>
            <person name="Goldberg J."/>
            <person name="Griggs A."/>
            <person name="Gujja S."/>
            <person name="Hansen M."/>
            <person name="Howarth C."/>
            <person name="Imamovic A."/>
            <person name="Larimer J."/>
            <person name="McCowen C."/>
            <person name="Montmayeur A."/>
            <person name="Murphy C."/>
            <person name="Neiman D."/>
            <person name="Pearson M."/>
            <person name="Priest M."/>
            <person name="Roberts A."/>
            <person name="Saif S."/>
            <person name="Shea T."/>
            <person name="Sisk P."/>
            <person name="Sykes S."/>
            <person name="Wortman J."/>
            <person name="Nusbaum C."/>
            <person name="Birren B."/>
        </authorList>
    </citation>
    <scope>NUCLEOTIDE SEQUENCE [LARGE SCALE GENOMIC DNA]</scope>
    <source>
        <strain evidence="8 9">ATCC 49720</strain>
    </source>
</reference>
<dbReference type="InterPro" id="IPR027385">
    <property type="entry name" value="Beta-barrel_OMP"/>
</dbReference>
<keyword evidence="4" id="KW-0998">Cell outer membrane</keyword>
<evidence type="ECO:0000256" key="2">
    <source>
        <dbReference type="ARBA" id="ARBA00022729"/>
    </source>
</evidence>
<comment type="subcellular location">
    <subcellularLocation>
        <location evidence="1">Cell outer membrane</location>
    </subcellularLocation>
</comment>
<dbReference type="PANTHER" id="PTHR34001:SF3">
    <property type="entry name" value="BLL7405 PROTEIN"/>
    <property type="match status" value="1"/>
</dbReference>
<dbReference type="EMBL" id="AGWY01000012">
    <property type="protein sequence ID" value="EKS33837.1"/>
    <property type="molecule type" value="Genomic_DNA"/>
</dbReference>
<name>K8NU50_9BRAD</name>
<feature type="domain" description="Outer membrane protein beta-barrel" evidence="7">
    <location>
        <begin position="19"/>
        <end position="245"/>
    </location>
</feature>
<gene>
    <name evidence="8" type="ORF">HMPREF9696_02957</name>
</gene>
<dbReference type="InterPro" id="IPR051692">
    <property type="entry name" value="OMP-like"/>
</dbReference>
<organism evidence="8 9">
    <name type="scientific">Afipia clevelandensis ATCC 49720</name>
    <dbReference type="NCBI Taxonomy" id="883079"/>
    <lineage>
        <taxon>Bacteria</taxon>
        <taxon>Pseudomonadati</taxon>
        <taxon>Pseudomonadota</taxon>
        <taxon>Alphaproteobacteria</taxon>
        <taxon>Hyphomicrobiales</taxon>
        <taxon>Nitrobacteraceae</taxon>
        <taxon>Afipia</taxon>
    </lineage>
</organism>
<evidence type="ECO:0000256" key="5">
    <source>
        <dbReference type="ARBA" id="ARBA00038306"/>
    </source>
</evidence>
<dbReference type="AlphaFoldDB" id="K8NU50"/>
<dbReference type="InterPro" id="IPR011250">
    <property type="entry name" value="OMP/PagP_B-barrel"/>
</dbReference>